<dbReference type="Pfam" id="PF06477">
    <property type="entry name" value="DUF1091"/>
    <property type="match status" value="1"/>
</dbReference>
<evidence type="ECO:0000256" key="1">
    <source>
        <dbReference type="ARBA" id="ARBA00022729"/>
    </source>
</evidence>
<keyword evidence="4" id="KW-1185">Reference proteome</keyword>
<evidence type="ECO:0008006" key="5">
    <source>
        <dbReference type="Google" id="ProtNLM"/>
    </source>
</evidence>
<accession>A0A139WBS1</accession>
<dbReference type="EMBL" id="KQ971372">
    <property type="protein sequence ID" value="KYB25350.1"/>
    <property type="molecule type" value="Genomic_DNA"/>
</dbReference>
<evidence type="ECO:0000313" key="3">
    <source>
        <dbReference type="EMBL" id="KYB25350.1"/>
    </source>
</evidence>
<sequence length="174" mass="19556">MNFVSVILSVVACYHVTQAKVTVTKFENCDNNADYPIKMTFKLKQGGDGMQVLEEGSLSTKVPLGNDILDIADVSYKEDNGAYEHLITIKENLCDAVNKYMGEFMHDIQEAAGLERGKCPVPPGDYKIKDHTLDFQKFKFKKIPDGEFLVKVSLLDAKTNETLNCHNLEFTIEK</sequence>
<dbReference type="InParanoid" id="A0A139WBS1"/>
<protein>
    <recommendedName>
        <fullName evidence="5">MD-2-related lipid-recognition domain-containing protein</fullName>
    </recommendedName>
</protein>
<dbReference type="PANTHER" id="PTHR21112:SF0">
    <property type="entry name" value="CHEMOSENSORY PROTEIN A 29A-RELATED"/>
    <property type="match status" value="1"/>
</dbReference>
<reference evidence="3 4" key="2">
    <citation type="journal article" date="2010" name="Nucleic Acids Res.">
        <title>BeetleBase in 2010: revisions to provide comprehensive genomic information for Tribolium castaneum.</title>
        <authorList>
            <person name="Kim H.S."/>
            <person name="Murphy T."/>
            <person name="Xia J."/>
            <person name="Caragea D."/>
            <person name="Park Y."/>
            <person name="Beeman R.W."/>
            <person name="Lorenzen M.D."/>
            <person name="Butcher S."/>
            <person name="Manak J.R."/>
            <person name="Brown S.J."/>
        </authorList>
    </citation>
    <scope>GENOME REANNOTATION</scope>
    <source>
        <strain evidence="3 4">Georgia GA2</strain>
    </source>
</reference>
<dbReference type="InterPro" id="IPR036846">
    <property type="entry name" value="GM2-AP_sf"/>
</dbReference>
<dbReference type="InterPro" id="IPR010512">
    <property type="entry name" value="DUF1091"/>
</dbReference>
<dbReference type="Gene3D" id="2.70.220.10">
    <property type="entry name" value="Ganglioside GM2 activator"/>
    <property type="match status" value="1"/>
</dbReference>
<dbReference type="Proteomes" id="UP000007266">
    <property type="component" value="Linkage group 9"/>
</dbReference>
<dbReference type="PANTHER" id="PTHR21112">
    <property type="entry name" value="CHEMOSENSORY PROTEIN A 29A-RELATED"/>
    <property type="match status" value="1"/>
</dbReference>
<keyword evidence="1 2" id="KW-0732">Signal</keyword>
<reference evidence="3 4" key="1">
    <citation type="journal article" date="2008" name="Nature">
        <title>The genome of the model beetle and pest Tribolium castaneum.</title>
        <authorList>
            <consortium name="Tribolium Genome Sequencing Consortium"/>
            <person name="Richards S."/>
            <person name="Gibbs R.A."/>
            <person name="Weinstock G.M."/>
            <person name="Brown S.J."/>
            <person name="Denell R."/>
            <person name="Beeman R.W."/>
            <person name="Gibbs R."/>
            <person name="Beeman R.W."/>
            <person name="Brown S.J."/>
            <person name="Bucher G."/>
            <person name="Friedrich M."/>
            <person name="Grimmelikhuijzen C.J."/>
            <person name="Klingler M."/>
            <person name="Lorenzen M."/>
            <person name="Richards S."/>
            <person name="Roth S."/>
            <person name="Schroder R."/>
            <person name="Tautz D."/>
            <person name="Zdobnov E.M."/>
            <person name="Muzny D."/>
            <person name="Gibbs R.A."/>
            <person name="Weinstock G.M."/>
            <person name="Attaway T."/>
            <person name="Bell S."/>
            <person name="Buhay C.J."/>
            <person name="Chandrabose M.N."/>
            <person name="Chavez D."/>
            <person name="Clerk-Blankenburg K.P."/>
            <person name="Cree A."/>
            <person name="Dao M."/>
            <person name="Davis C."/>
            <person name="Chacko J."/>
            <person name="Dinh H."/>
            <person name="Dugan-Rocha S."/>
            <person name="Fowler G."/>
            <person name="Garner T.T."/>
            <person name="Garnes J."/>
            <person name="Gnirke A."/>
            <person name="Hawes A."/>
            <person name="Hernandez J."/>
            <person name="Hines S."/>
            <person name="Holder M."/>
            <person name="Hume J."/>
            <person name="Jhangiani S.N."/>
            <person name="Joshi V."/>
            <person name="Khan Z.M."/>
            <person name="Jackson L."/>
            <person name="Kovar C."/>
            <person name="Kowis A."/>
            <person name="Lee S."/>
            <person name="Lewis L.R."/>
            <person name="Margolis J."/>
            <person name="Morgan M."/>
            <person name="Nazareth L.V."/>
            <person name="Nguyen N."/>
            <person name="Okwuonu G."/>
            <person name="Parker D."/>
            <person name="Richards S."/>
            <person name="Ruiz S.J."/>
            <person name="Santibanez J."/>
            <person name="Savard J."/>
            <person name="Scherer S.E."/>
            <person name="Schneider B."/>
            <person name="Sodergren E."/>
            <person name="Tautz D."/>
            <person name="Vattahil S."/>
            <person name="Villasana D."/>
            <person name="White C.S."/>
            <person name="Wright R."/>
            <person name="Park Y."/>
            <person name="Beeman R.W."/>
            <person name="Lord J."/>
            <person name="Oppert B."/>
            <person name="Lorenzen M."/>
            <person name="Brown S."/>
            <person name="Wang L."/>
            <person name="Savard J."/>
            <person name="Tautz D."/>
            <person name="Richards S."/>
            <person name="Weinstock G."/>
            <person name="Gibbs R.A."/>
            <person name="Liu Y."/>
            <person name="Worley K."/>
            <person name="Weinstock G."/>
            <person name="Elsik C.G."/>
            <person name="Reese J.T."/>
            <person name="Elhaik E."/>
            <person name="Landan G."/>
            <person name="Graur D."/>
            <person name="Arensburger P."/>
            <person name="Atkinson P."/>
            <person name="Beeman R.W."/>
            <person name="Beidler J."/>
            <person name="Brown S.J."/>
            <person name="Demuth J.P."/>
            <person name="Drury D.W."/>
            <person name="Du Y.Z."/>
            <person name="Fujiwara H."/>
            <person name="Lorenzen M."/>
            <person name="Maselli V."/>
            <person name="Osanai M."/>
            <person name="Park Y."/>
            <person name="Robertson H.M."/>
            <person name="Tu Z."/>
            <person name="Wang J.J."/>
            <person name="Wang S."/>
            <person name="Richards S."/>
            <person name="Song H."/>
            <person name="Zhang L."/>
            <person name="Sodergren E."/>
            <person name="Werner D."/>
            <person name="Stanke M."/>
            <person name="Morgenstern B."/>
            <person name="Solovyev V."/>
            <person name="Kosarev P."/>
            <person name="Brown G."/>
            <person name="Chen H.C."/>
            <person name="Ermolaeva O."/>
            <person name="Hlavina W."/>
            <person name="Kapustin Y."/>
            <person name="Kiryutin B."/>
            <person name="Kitts P."/>
            <person name="Maglott D."/>
            <person name="Pruitt K."/>
            <person name="Sapojnikov V."/>
            <person name="Souvorov A."/>
            <person name="Mackey A.J."/>
            <person name="Waterhouse R.M."/>
            <person name="Wyder S."/>
            <person name="Zdobnov E.M."/>
            <person name="Zdobnov E.M."/>
            <person name="Wyder S."/>
            <person name="Kriventseva E.V."/>
            <person name="Kadowaki T."/>
            <person name="Bork P."/>
            <person name="Aranda M."/>
            <person name="Bao R."/>
            <person name="Beermann A."/>
            <person name="Berns N."/>
            <person name="Bolognesi R."/>
            <person name="Bonneton F."/>
            <person name="Bopp D."/>
            <person name="Brown S.J."/>
            <person name="Bucher G."/>
            <person name="Butts T."/>
            <person name="Chaumot A."/>
            <person name="Denell R.E."/>
            <person name="Ferrier D.E."/>
            <person name="Friedrich M."/>
            <person name="Gordon C.M."/>
            <person name="Jindra M."/>
            <person name="Klingler M."/>
            <person name="Lan Q."/>
            <person name="Lattorff H.M."/>
            <person name="Laudet V."/>
            <person name="von Levetsow C."/>
            <person name="Liu Z."/>
            <person name="Lutz R."/>
            <person name="Lynch J.A."/>
            <person name="da Fonseca R.N."/>
            <person name="Posnien N."/>
            <person name="Reuter R."/>
            <person name="Roth S."/>
            <person name="Savard J."/>
            <person name="Schinko J.B."/>
            <person name="Schmitt C."/>
            <person name="Schoppmeier M."/>
            <person name="Schroder R."/>
            <person name="Shippy T.D."/>
            <person name="Simonnet F."/>
            <person name="Marques-Souza H."/>
            <person name="Tautz D."/>
            <person name="Tomoyasu Y."/>
            <person name="Trauner J."/>
            <person name="Van der Zee M."/>
            <person name="Vervoort M."/>
            <person name="Wittkopp N."/>
            <person name="Wimmer E.A."/>
            <person name="Yang X."/>
            <person name="Jones A.K."/>
            <person name="Sattelle D.B."/>
            <person name="Ebert P.R."/>
            <person name="Nelson D."/>
            <person name="Scott J.G."/>
            <person name="Beeman R.W."/>
            <person name="Muthukrishnan S."/>
            <person name="Kramer K.J."/>
            <person name="Arakane Y."/>
            <person name="Beeman R.W."/>
            <person name="Zhu Q."/>
            <person name="Hogenkamp D."/>
            <person name="Dixit R."/>
            <person name="Oppert B."/>
            <person name="Jiang H."/>
            <person name="Zou Z."/>
            <person name="Marshall J."/>
            <person name="Elpidina E."/>
            <person name="Vinokurov K."/>
            <person name="Oppert C."/>
            <person name="Zou Z."/>
            <person name="Evans J."/>
            <person name="Lu Z."/>
            <person name="Zhao P."/>
            <person name="Sumathipala N."/>
            <person name="Altincicek B."/>
            <person name="Vilcinskas A."/>
            <person name="Williams M."/>
            <person name="Hultmark D."/>
            <person name="Hetru C."/>
            <person name="Jiang H."/>
            <person name="Grimmelikhuijzen C.J."/>
            <person name="Hauser F."/>
            <person name="Cazzamali G."/>
            <person name="Williamson M."/>
            <person name="Park Y."/>
            <person name="Li B."/>
            <person name="Tanaka Y."/>
            <person name="Predel R."/>
            <person name="Neupert S."/>
            <person name="Schachtner J."/>
            <person name="Verleyen P."/>
            <person name="Raible F."/>
            <person name="Bork P."/>
            <person name="Friedrich M."/>
            <person name="Walden K.K."/>
            <person name="Robertson H.M."/>
            <person name="Angeli S."/>
            <person name="Foret S."/>
            <person name="Bucher G."/>
            <person name="Schuetz S."/>
            <person name="Maleszka R."/>
            <person name="Wimmer E.A."/>
            <person name="Beeman R.W."/>
            <person name="Lorenzen M."/>
            <person name="Tomoyasu Y."/>
            <person name="Miller S.C."/>
            <person name="Grossmann D."/>
            <person name="Bucher G."/>
        </authorList>
    </citation>
    <scope>NUCLEOTIDE SEQUENCE [LARGE SCALE GENOMIC DNA]</scope>
    <source>
        <strain evidence="3 4">Georgia GA2</strain>
    </source>
</reference>
<proteinExistence type="predicted"/>
<feature type="chain" id="PRO_5007299670" description="MD-2-related lipid-recognition domain-containing protein" evidence="2">
    <location>
        <begin position="20"/>
        <end position="174"/>
    </location>
</feature>
<evidence type="ECO:0000313" key="4">
    <source>
        <dbReference type="Proteomes" id="UP000007266"/>
    </source>
</evidence>
<feature type="signal peptide" evidence="2">
    <location>
        <begin position="1"/>
        <end position="19"/>
    </location>
</feature>
<evidence type="ECO:0000256" key="2">
    <source>
        <dbReference type="SAM" id="SignalP"/>
    </source>
</evidence>
<dbReference type="AlphaFoldDB" id="A0A139WBS1"/>
<gene>
    <name evidence="3" type="primary">AUGUSTUS-3.0.2_34890</name>
    <name evidence="3" type="ORF">TcasGA2_TC034890</name>
</gene>
<organism evidence="3 4">
    <name type="scientific">Tribolium castaneum</name>
    <name type="common">Red flour beetle</name>
    <dbReference type="NCBI Taxonomy" id="7070"/>
    <lineage>
        <taxon>Eukaryota</taxon>
        <taxon>Metazoa</taxon>
        <taxon>Ecdysozoa</taxon>
        <taxon>Arthropoda</taxon>
        <taxon>Hexapoda</taxon>
        <taxon>Insecta</taxon>
        <taxon>Pterygota</taxon>
        <taxon>Neoptera</taxon>
        <taxon>Endopterygota</taxon>
        <taxon>Coleoptera</taxon>
        <taxon>Polyphaga</taxon>
        <taxon>Cucujiformia</taxon>
        <taxon>Tenebrionidae</taxon>
        <taxon>Tenebrionidae incertae sedis</taxon>
        <taxon>Tribolium</taxon>
    </lineage>
</organism>
<name>A0A139WBS1_TRICA</name>